<dbReference type="Gene3D" id="3.90.190.10">
    <property type="entry name" value="Protein tyrosine phosphatase superfamily"/>
    <property type="match status" value="1"/>
</dbReference>
<evidence type="ECO:0000256" key="1">
    <source>
        <dbReference type="ARBA" id="ARBA00006468"/>
    </source>
</evidence>
<feature type="compositionally biased region" description="Basic and acidic residues" evidence="4">
    <location>
        <begin position="1635"/>
        <end position="1656"/>
    </location>
</feature>
<evidence type="ECO:0000313" key="8">
    <source>
        <dbReference type="Proteomes" id="UP001345219"/>
    </source>
</evidence>
<dbReference type="InterPro" id="IPR025574">
    <property type="entry name" value="Nucleoporin_FG_rpt"/>
</dbReference>
<dbReference type="GO" id="GO:0005643">
    <property type="term" value="C:nuclear pore"/>
    <property type="evidence" value="ECO:0007669"/>
    <property type="project" value="UniProtKB-ARBA"/>
</dbReference>
<dbReference type="Gene3D" id="1.20.58.2220">
    <property type="entry name" value="Formin, FH2 domain"/>
    <property type="match status" value="1"/>
</dbReference>
<evidence type="ECO:0000259" key="5">
    <source>
        <dbReference type="PROSITE" id="PS51182"/>
    </source>
</evidence>
<reference evidence="7 8" key="1">
    <citation type="journal article" date="2023" name="Hortic Res">
        <title>Pangenome of water caltrop reveals structural variations and asymmetric subgenome divergence after allopolyploidization.</title>
        <authorList>
            <person name="Zhang X."/>
            <person name="Chen Y."/>
            <person name="Wang L."/>
            <person name="Yuan Y."/>
            <person name="Fang M."/>
            <person name="Shi L."/>
            <person name="Lu R."/>
            <person name="Comes H.P."/>
            <person name="Ma Y."/>
            <person name="Chen Y."/>
            <person name="Huang G."/>
            <person name="Zhou Y."/>
            <person name="Zheng Z."/>
            <person name="Qiu Y."/>
        </authorList>
    </citation>
    <scope>NUCLEOTIDE SEQUENCE [LARGE SCALE GENOMIC DNA]</scope>
    <source>
        <tissue evidence="7">Roots</tissue>
    </source>
</reference>
<dbReference type="InterPro" id="IPR015425">
    <property type="entry name" value="FH2_Formin"/>
</dbReference>
<dbReference type="PROSITE" id="PS51182">
    <property type="entry name" value="C2_TENSIN"/>
    <property type="match status" value="1"/>
</dbReference>
<feature type="region of interest" description="Disordered" evidence="4">
    <location>
        <begin position="1635"/>
        <end position="1667"/>
    </location>
</feature>
<dbReference type="PANTHER" id="PTHR45733:SF10">
    <property type="entry name" value="FORMIN-LIKE PROTEIN 15A-RELATED"/>
    <property type="match status" value="1"/>
</dbReference>
<sequence length="1667" mass="178804">MALFRRFFYRKPPDRLLEISERVYVFDCCFSTEVLGEDDYKFYLGSIVTQLQDYFPDASFMVFNFREGENRSQILDILSNYDMTVMDYPRQYEGCQLLPLEMVHHFLKSSESWLSIQGQQNILLMHCDRGGWPVLAFMLAGLLLYRKQYSGEQKTLEMVYKQAPRELLQLLSPLNPQPSQLRYLHYITRRNLSSEWPPSETPLLLDCLILRDLPLFDGGKGCRPVIRVYGQVSSTLTNRSSKLLFSSLKMKKNVRFYAPAECMLVKIDIHRLVQGDVVIECIHMDKGLVREEIMFRIVFHTAFVRGNILALSRDEVDVLWDAKDQIPKDFKAEVLFMDADAVVPNLTTDMSIEDEDEMGTASPEEFFEVQEIFSSVVDAQDGKGEIDSLVHALASLTEEADHKKVLKEDVDPHSFHDCATEYGSLKQEVKMDSNINAVKDIVVDDVHYRNDEEQEPVKDIAIDDGNIEFKKVVVEKVSSMNEENMQEKSKDVGAGHHAVEMASEQSIEPKIPQQEQELHDDIGERKLEKPLSPPKEGSSINLNSSADLFHKQRTDNTLQEFQAVNGQQEKPNEISRWISLDNSSHNNSVHLSYPPTSYNRGSSPLPGSNDLLISPSSPSSLNTSPPPAPPPPPPPQLFSQSKHQTSRTVLQSPTPPPPPPPLLGRENSDMILPSPPPPPPWKHVSSSLASSTPPPAFILPPYSNVNLITPTLVPPPPTPPTTAPACGASPPPPLPPPQPPPPSISAPIQPSRVPALQPPLWNENLTSLPSVPTPPPPPRTPALPSLVTRPSIAAPPPCTTGGAPPPPPPLLPNGAPTLRGVLTPMPQLLCGGPSPPPSSPPTPSRGSALPPPLPGAMTPPPPPRPPSPPPPPLSSAFGAPPPSSPQSSDVGVHPQPPLSSSDFAVPPPPPPPSSAFGIPPTPPPPAFEAPPRPPPPDIEPPSPAPPPAIEAPPPALPPAIEAPPPALPPAIEAPPPALPTSSAFGASSPPPPTLGIPPPPLSSVSGSPPPPPLLSSAFGAPPPSPSPSLAFGVPPPPPHQSSAFGAQPLPPPSSLVFGVPPPPPPPSSAFGAPLSHPLPSSAFEAPPPPPPPPPPSASEDPPPPPTPSSAFGAPPPPPPPSSAFGAPPPPSTAFGAPPPPPPPSSTFGAPPPAPPPSSAFGDPPPPPPPYSTFGAPPPAPPPSSAFGDPPPPPPPFPGAPPPPPPPNIGPIPPPPPGVPGAPPPPLLGARAAAPPGPPPPLGAGRGRGLGRPGMGGSTTAAKRSSLKPLHWSKVTRALQGSLWDELQKYGGTQVSEFDVSELETLFSAHVPKPANAGKGGQKKSAGSKTDIIHLVDLRRANNTEIMLTKVKIPLPDMMVAVLAMDESALDIDQVENFLKFCPTKEEMELLKNYTGDKEKLGKCEQFFLELMKVPRVESKLRVFSFKIQFGTQISEFKKSLNTVNSACEEVRNSDKLKEIMKRILFLGNVLNQGTARGSAIGFKLDSLAKLADTRATNSRMTLMHYLCKTLADRSPELLNFHQDLVGVEAASKIQLKSLAEEMQTIIKGLDKNKQELSASENDGPVSEVFRKTLKGFIGTAEAEVASLTNLYQVVGRNADALALYFNEDPAKCPFEQVMATLLNFVKLFRKSHEENVKQAEQDKKKADKDAEVDKAKGSNPTKMDVDS</sequence>
<accession>A0AAN7JNJ9</accession>
<dbReference type="SMART" id="SM00498">
    <property type="entry name" value="FH2"/>
    <property type="match status" value="1"/>
</dbReference>
<feature type="compositionally biased region" description="Pro residues" evidence="4">
    <location>
        <begin position="712"/>
        <end position="722"/>
    </location>
</feature>
<gene>
    <name evidence="7" type="ORF">SAY87_004238</name>
</gene>
<feature type="region of interest" description="Disordered" evidence="4">
    <location>
        <begin position="583"/>
        <end position="1267"/>
    </location>
</feature>
<dbReference type="PROSITE" id="PS51444">
    <property type="entry name" value="FH2"/>
    <property type="match status" value="1"/>
</dbReference>
<dbReference type="Pfam" id="PF10409">
    <property type="entry name" value="PTEN_C2"/>
    <property type="match status" value="1"/>
</dbReference>
<feature type="compositionally biased region" description="Pro residues" evidence="4">
    <location>
        <begin position="988"/>
        <end position="1013"/>
    </location>
</feature>
<name>A0AAN7JNJ9_9MYRT</name>
<evidence type="ECO:0000256" key="4">
    <source>
        <dbReference type="SAM" id="MobiDB-lite"/>
    </source>
</evidence>
<dbReference type="SUPFAM" id="SSF101447">
    <property type="entry name" value="Formin homology 2 domain (FH2 domain)"/>
    <property type="match status" value="1"/>
</dbReference>
<dbReference type="GO" id="GO:0004721">
    <property type="term" value="F:phosphoprotein phosphatase activity"/>
    <property type="evidence" value="ECO:0007669"/>
    <property type="project" value="UniProtKB-KW"/>
</dbReference>
<dbReference type="InterPro" id="IPR051144">
    <property type="entry name" value="Formin_homology_domain"/>
</dbReference>
<protein>
    <recommendedName>
        <fullName evidence="3">Formin-like protein</fullName>
    </recommendedName>
</protein>
<feature type="compositionally biased region" description="Polar residues" evidence="4">
    <location>
        <begin position="637"/>
        <end position="652"/>
    </location>
</feature>
<feature type="domain" description="C2 tensin-type" evidence="5">
    <location>
        <begin position="200"/>
        <end position="339"/>
    </location>
</feature>
<keyword evidence="8" id="KW-1185">Reference proteome</keyword>
<feature type="compositionally biased region" description="Low complexity" evidence="4">
    <location>
        <begin position="614"/>
        <end position="623"/>
    </location>
</feature>
<feature type="domain" description="FH2" evidence="6">
    <location>
        <begin position="1256"/>
        <end position="1654"/>
    </location>
</feature>
<feature type="compositionally biased region" description="Polar residues" evidence="4">
    <location>
        <begin position="583"/>
        <end position="606"/>
    </location>
</feature>
<feature type="compositionally biased region" description="Pro residues" evidence="4">
    <location>
        <begin position="1085"/>
        <end position="1226"/>
    </location>
</feature>
<feature type="compositionally biased region" description="Pro residues" evidence="4">
    <location>
        <begin position="771"/>
        <end position="781"/>
    </location>
</feature>
<dbReference type="Gene3D" id="2.60.40.1110">
    <property type="match status" value="1"/>
</dbReference>
<feature type="compositionally biased region" description="Pro residues" evidence="4">
    <location>
        <begin position="624"/>
        <end position="636"/>
    </location>
</feature>
<proteinExistence type="inferred from homology"/>
<dbReference type="EMBL" id="JAXIOK010000017">
    <property type="protein sequence ID" value="KAK4750756.1"/>
    <property type="molecule type" value="Genomic_DNA"/>
</dbReference>
<dbReference type="Pfam" id="PF02181">
    <property type="entry name" value="FH2"/>
    <property type="match status" value="1"/>
</dbReference>
<comment type="similarity">
    <text evidence="1">Belongs to the formin-like family. Class-II subfamily.</text>
</comment>
<feature type="compositionally biased region" description="Pro residues" evidence="4">
    <location>
        <begin position="1048"/>
        <end position="1067"/>
    </location>
</feature>
<evidence type="ECO:0000256" key="2">
    <source>
        <dbReference type="ARBA" id="ARBA00022912"/>
    </source>
</evidence>
<keyword evidence="2" id="KW-0904">Protein phosphatase</keyword>
<dbReference type="InterPro" id="IPR029021">
    <property type="entry name" value="Prot-tyrosine_phosphatase-like"/>
</dbReference>
<feature type="compositionally biased region" description="Pro residues" evidence="4">
    <location>
        <begin position="905"/>
        <end position="978"/>
    </location>
</feature>
<dbReference type="InterPro" id="IPR042201">
    <property type="entry name" value="FH2_Formin_sf"/>
</dbReference>
<dbReference type="InterPro" id="IPR035892">
    <property type="entry name" value="C2_domain_sf"/>
</dbReference>
<dbReference type="Pfam" id="PF13634">
    <property type="entry name" value="Nucleoporin_FG"/>
    <property type="match status" value="2"/>
</dbReference>
<organism evidence="7 8">
    <name type="scientific">Trapa incisa</name>
    <dbReference type="NCBI Taxonomy" id="236973"/>
    <lineage>
        <taxon>Eukaryota</taxon>
        <taxon>Viridiplantae</taxon>
        <taxon>Streptophyta</taxon>
        <taxon>Embryophyta</taxon>
        <taxon>Tracheophyta</taxon>
        <taxon>Spermatophyta</taxon>
        <taxon>Magnoliopsida</taxon>
        <taxon>eudicotyledons</taxon>
        <taxon>Gunneridae</taxon>
        <taxon>Pentapetalae</taxon>
        <taxon>rosids</taxon>
        <taxon>malvids</taxon>
        <taxon>Myrtales</taxon>
        <taxon>Lythraceae</taxon>
        <taxon>Trapa</taxon>
    </lineage>
</organism>
<dbReference type="SUPFAM" id="SSF52799">
    <property type="entry name" value="(Phosphotyrosine protein) phosphatases II"/>
    <property type="match status" value="1"/>
</dbReference>
<dbReference type="InterPro" id="IPR014020">
    <property type="entry name" value="Tensin_C2-dom"/>
</dbReference>
<dbReference type="SMART" id="SM01326">
    <property type="entry name" value="PTEN_C2"/>
    <property type="match status" value="1"/>
</dbReference>
<feature type="compositionally biased region" description="Pro residues" evidence="4">
    <location>
        <begin position="729"/>
        <end position="744"/>
    </location>
</feature>
<comment type="caution">
    <text evidence="7">The sequence shown here is derived from an EMBL/GenBank/DDBJ whole genome shotgun (WGS) entry which is preliminary data.</text>
</comment>
<evidence type="ECO:0000313" key="7">
    <source>
        <dbReference type="EMBL" id="KAK4750756.1"/>
    </source>
</evidence>
<evidence type="ECO:0000259" key="6">
    <source>
        <dbReference type="PROSITE" id="PS51444"/>
    </source>
</evidence>
<feature type="compositionally biased region" description="Gly residues" evidence="4">
    <location>
        <begin position="1243"/>
        <end position="1256"/>
    </location>
</feature>
<keyword evidence="2" id="KW-0378">Hydrolase</keyword>
<feature type="compositionally biased region" description="Pro residues" evidence="4">
    <location>
        <begin position="793"/>
        <end position="811"/>
    </location>
</feature>
<dbReference type="PANTHER" id="PTHR45733">
    <property type="entry name" value="FORMIN-J"/>
    <property type="match status" value="1"/>
</dbReference>
<dbReference type="Proteomes" id="UP001345219">
    <property type="component" value="Chromosome 4"/>
</dbReference>
<dbReference type="SUPFAM" id="SSF49562">
    <property type="entry name" value="C2 domain (Calcium/lipid-binding domain, CaLB)"/>
    <property type="match status" value="1"/>
</dbReference>
<feature type="compositionally biased region" description="Low complexity" evidence="4">
    <location>
        <begin position="1068"/>
        <end position="1084"/>
    </location>
</feature>
<feature type="compositionally biased region" description="Pro residues" evidence="4">
    <location>
        <begin position="653"/>
        <end position="662"/>
    </location>
</feature>
<feature type="compositionally biased region" description="Pro residues" evidence="4">
    <location>
        <begin position="833"/>
        <end position="884"/>
    </location>
</feature>
<evidence type="ECO:0000256" key="3">
    <source>
        <dbReference type="RuleBase" id="RU361260"/>
    </source>
</evidence>